<dbReference type="Proteomes" id="UP000324705">
    <property type="component" value="Chromosome 3B"/>
</dbReference>
<sequence>MAPNSTVSPASVLTEASISTLALGGVQASVMAQGPMIDTEIALGAPAVANVDHAVDAPDWWLEEETADFDPCVVPAVAVDACELLGGDEMSVTVACTAFADISLFQMGRRSKLSSPAAAPDGASSSTMVPVKKVPTLNTAYNSGMLHSIAGEWNPNIKGVFSGIGMEELCKIKDMGNNNRIFSMSLLARIDPKDMKMDMGDGNHVVVNSREVAKCIGLSPCGRKIDIPGGACLANRESLLENLHAILDTTMSRASRIPIVKVKKIIQNASKVAIVGAEKEKMMVACTIIAASTFLLPRGAHPKIANELLPVLAEPTQISDYDFCDYVVEGLREGAAKLREDLLHDPSQLSLQGCLVIPQIIFCYYHEHGMERRENLPFPRLASYSDLFMKLQIRKHATRLGVEAGFEAVDVPGSPAINVVCGSATQAQGWAMPSSSVHAPPTGFCVDHATEIPGEILDAFREAVEHGLKQRQQEFIKMVEETLVKVLEEIKTKADAKRQRDLEDTLGDFINRVKRQAPMAATFPNVSQTLHRPRASTDITQDLAETSREAARALMSVVLVNEETRGRPETSAMGGASTPMQGTDINSQAAVHANARGKDVAVQAGLDEPVEKTMIVDNKGKGPAVDCALDKLPCMRSWEWEELLLGIRLCLSITRGIATTIPICNRRLALPDYGEQSRPGPLG</sequence>
<keyword evidence="3" id="KW-1185">Reference proteome</keyword>
<feature type="region of interest" description="Disordered" evidence="1">
    <location>
        <begin position="564"/>
        <end position="583"/>
    </location>
</feature>
<evidence type="ECO:0000313" key="2">
    <source>
        <dbReference type="EMBL" id="VAH75564.1"/>
    </source>
</evidence>
<protein>
    <submittedName>
        <fullName evidence="2">Uncharacterized protein</fullName>
    </submittedName>
</protein>
<evidence type="ECO:0000313" key="3">
    <source>
        <dbReference type="Proteomes" id="UP000324705"/>
    </source>
</evidence>
<dbReference type="Gramene" id="TRITD3Bv1G084400.1">
    <property type="protein sequence ID" value="TRITD3Bv1G084400.1"/>
    <property type="gene ID" value="TRITD3Bv1G084400"/>
</dbReference>
<evidence type="ECO:0000256" key="1">
    <source>
        <dbReference type="SAM" id="MobiDB-lite"/>
    </source>
</evidence>
<organism evidence="2 3">
    <name type="scientific">Triticum turgidum subsp. durum</name>
    <name type="common">Durum wheat</name>
    <name type="synonym">Triticum durum</name>
    <dbReference type="NCBI Taxonomy" id="4567"/>
    <lineage>
        <taxon>Eukaryota</taxon>
        <taxon>Viridiplantae</taxon>
        <taxon>Streptophyta</taxon>
        <taxon>Embryophyta</taxon>
        <taxon>Tracheophyta</taxon>
        <taxon>Spermatophyta</taxon>
        <taxon>Magnoliopsida</taxon>
        <taxon>Liliopsida</taxon>
        <taxon>Poales</taxon>
        <taxon>Poaceae</taxon>
        <taxon>BOP clade</taxon>
        <taxon>Pooideae</taxon>
        <taxon>Triticodae</taxon>
        <taxon>Triticeae</taxon>
        <taxon>Triticinae</taxon>
        <taxon>Triticum</taxon>
    </lineage>
</organism>
<accession>A0A9R1QEH1</accession>
<dbReference type="OMA" id="HGMERRE"/>
<reference evidence="2 3" key="1">
    <citation type="submission" date="2017-09" db="EMBL/GenBank/DDBJ databases">
        <authorList>
            <consortium name="International Durum Wheat Genome Sequencing Consortium (IDWGSC)"/>
            <person name="Milanesi L."/>
        </authorList>
    </citation>
    <scope>NUCLEOTIDE SEQUENCE [LARGE SCALE GENOMIC DNA]</scope>
    <source>
        <strain evidence="3">cv. Svevo</strain>
    </source>
</reference>
<gene>
    <name evidence="2" type="ORF">TRITD_3Bv1G084400</name>
</gene>
<dbReference type="AlphaFoldDB" id="A0A9R1QEH1"/>
<name>A0A9R1QEH1_TRITD</name>
<proteinExistence type="predicted"/>
<dbReference type="EMBL" id="LT934116">
    <property type="protein sequence ID" value="VAH75564.1"/>
    <property type="molecule type" value="Genomic_DNA"/>
</dbReference>